<reference evidence="1" key="1">
    <citation type="journal article" date="2011" name="J. Antimicrob. Chemother.">
        <title>Detection of the staphylococcal multiresistance gene cfr in Proteus vulgaris of food animal origin.</title>
        <authorList>
            <person name="Wang Y."/>
            <person name="Wang Y."/>
            <person name="Wu C.M."/>
            <person name="Schwarz S."/>
            <person name="Shen Z."/>
            <person name="Zhang W."/>
            <person name="Zhang Q."/>
            <person name="Shen J.Z."/>
        </authorList>
    </citation>
    <scope>NUCLEOTIDE SEQUENCE</scope>
    <source>
        <strain evidence="1">PV-01</strain>
    </source>
</reference>
<sequence length="112" mass="13127">MELNIEIQNLNAKYNGVIKLARLETASLNAINVYQELEEMRKKYGKLKKAEIHFHTPASHDYELIKNKKYNELTEEEIIKHSVVIGYHSTEQGDLLLRMLSDGKFTDENYRD</sequence>
<evidence type="ECO:0000313" key="1">
    <source>
        <dbReference type="EMBL" id="AER50881.1"/>
    </source>
</evidence>
<accession>G8EWK4</accession>
<proteinExistence type="predicted"/>
<dbReference type="EMBL" id="JF969273">
    <property type="protein sequence ID" value="AER50881.1"/>
    <property type="molecule type" value="Genomic_DNA"/>
</dbReference>
<name>G8EWK4_PROVU</name>
<dbReference type="AlphaFoldDB" id="G8EWK4"/>
<protein>
    <submittedName>
        <fullName evidence="1">Uncharacterized protein</fullName>
    </submittedName>
</protein>
<organism evidence="1">
    <name type="scientific">Proteus vulgaris</name>
    <dbReference type="NCBI Taxonomy" id="585"/>
    <lineage>
        <taxon>Bacteria</taxon>
        <taxon>Pseudomonadati</taxon>
        <taxon>Pseudomonadota</taxon>
        <taxon>Gammaproteobacteria</taxon>
        <taxon>Enterobacterales</taxon>
        <taxon>Morganellaceae</taxon>
        <taxon>Proteus</taxon>
    </lineage>
</organism>